<dbReference type="PIRSF" id="PIRSF006493">
    <property type="entry name" value="Prok_Ku"/>
    <property type="match status" value="1"/>
</dbReference>
<evidence type="ECO:0000313" key="9">
    <source>
        <dbReference type="Proteomes" id="UP000430670"/>
    </source>
</evidence>
<evidence type="ECO:0000256" key="3">
    <source>
        <dbReference type="ARBA" id="ARBA00023172"/>
    </source>
</evidence>
<sequence length="273" mass="30940">MRSIWKGAISFGLVHIPIKLFAATEDKDIRFNLLHKKCHRPVQYQKRCPFCDEEVKPEEIVKGFEYEKGRYVVVTQEELEGLEPEGSRAIDIQSFVDLKEIDPIYFVKTYYLSPDQHGQKAYALLKSALTETNRLALAKVILRSKEVLAALRVYGSGLAMHTMLFPEEIRSIETLGELGTAVEISKKEQTMAIQLVESLTEPFQPDKWKNEHQERIGQFIESKIQGQAVVEAPQGPAPGKVVDLMAALKASIEHAKAQQEPPKTVKRPRRKTS</sequence>
<feature type="compositionally biased region" description="Basic residues" evidence="6">
    <location>
        <begin position="264"/>
        <end position="273"/>
    </location>
</feature>
<dbReference type="PANTHER" id="PTHR41251">
    <property type="entry name" value="NON-HOMOLOGOUS END JOINING PROTEIN KU"/>
    <property type="match status" value="1"/>
</dbReference>
<dbReference type="PANTHER" id="PTHR41251:SF1">
    <property type="entry name" value="NON-HOMOLOGOUS END JOINING PROTEIN KU"/>
    <property type="match status" value="1"/>
</dbReference>
<evidence type="ECO:0000256" key="5">
    <source>
        <dbReference type="HAMAP-Rule" id="MF_01875"/>
    </source>
</evidence>
<dbReference type="NCBIfam" id="TIGR02772">
    <property type="entry name" value="Ku_bact"/>
    <property type="match status" value="1"/>
</dbReference>
<keyword evidence="4 5" id="KW-0234">DNA repair</keyword>
<keyword evidence="2 5" id="KW-0238">DNA-binding</keyword>
<name>A0A6I3SPT7_HELMO</name>
<dbReference type="FunFam" id="2.40.290.10:FF:000004">
    <property type="entry name" value="Non-homologous end joining protein Ku"/>
    <property type="match status" value="1"/>
</dbReference>
<protein>
    <recommendedName>
        <fullName evidence="5">Non-homologous end joining protein Ku</fullName>
    </recommendedName>
</protein>
<dbReference type="Gene3D" id="2.40.290.10">
    <property type="match status" value="1"/>
</dbReference>
<dbReference type="RefSeq" id="WP_155477361.1">
    <property type="nucleotide sequence ID" value="NZ_WNKU01000021.1"/>
</dbReference>
<dbReference type="GO" id="GO:0006303">
    <property type="term" value="P:double-strand break repair via nonhomologous end joining"/>
    <property type="evidence" value="ECO:0007669"/>
    <property type="project" value="UniProtKB-UniRule"/>
</dbReference>
<evidence type="ECO:0000256" key="1">
    <source>
        <dbReference type="ARBA" id="ARBA00022763"/>
    </source>
</evidence>
<dbReference type="InterPro" id="IPR016194">
    <property type="entry name" value="SPOC-like_C_dom_sf"/>
</dbReference>
<dbReference type="InterPro" id="IPR006164">
    <property type="entry name" value="DNA_bd_Ku70/Ku80"/>
</dbReference>
<evidence type="ECO:0000256" key="2">
    <source>
        <dbReference type="ARBA" id="ARBA00023125"/>
    </source>
</evidence>
<reference evidence="8 9" key="1">
    <citation type="submission" date="2019-11" db="EMBL/GenBank/DDBJ databases">
        <title>Whole-genome sequence of a the green, strictly anaerobic photosynthetic bacterium Heliobacillus mobilis DSM 6151.</title>
        <authorList>
            <person name="Kyndt J.A."/>
            <person name="Meyer T.E."/>
        </authorList>
    </citation>
    <scope>NUCLEOTIDE SEQUENCE [LARGE SCALE GENOMIC DNA]</scope>
    <source>
        <strain evidence="8 9">DSM 6151</strain>
    </source>
</reference>
<dbReference type="SUPFAM" id="SSF100939">
    <property type="entry name" value="SPOC domain-like"/>
    <property type="match status" value="1"/>
</dbReference>
<comment type="function">
    <text evidence="5">With LigD forms a non-homologous end joining (NHEJ) DNA repair enzyme, which repairs dsDNA breaks with reduced fidelity. Binds linear dsDNA with 5'- and 3'- overhangs but not closed circular dsDNA nor ssDNA. Recruits and stimulates the ligase activity of LigD.</text>
</comment>
<evidence type="ECO:0000259" key="7">
    <source>
        <dbReference type="SMART" id="SM00559"/>
    </source>
</evidence>
<dbReference type="CDD" id="cd00789">
    <property type="entry name" value="KU_like"/>
    <property type="match status" value="1"/>
</dbReference>
<dbReference type="EMBL" id="WNKU01000021">
    <property type="protein sequence ID" value="MTV50277.1"/>
    <property type="molecule type" value="Genomic_DNA"/>
</dbReference>
<comment type="subunit">
    <text evidence="5">Homodimer. Interacts with LigD.</text>
</comment>
<gene>
    <name evidence="5" type="primary">ku</name>
    <name evidence="8" type="ORF">GJ688_14980</name>
</gene>
<accession>A0A6I3SPT7</accession>
<dbReference type="GO" id="GO:0006310">
    <property type="term" value="P:DNA recombination"/>
    <property type="evidence" value="ECO:0007669"/>
    <property type="project" value="UniProtKB-KW"/>
</dbReference>
<dbReference type="Proteomes" id="UP000430670">
    <property type="component" value="Unassembled WGS sequence"/>
</dbReference>
<feature type="domain" description="Ku" evidence="7">
    <location>
        <begin position="52"/>
        <end position="180"/>
    </location>
</feature>
<organism evidence="8 9">
    <name type="scientific">Heliobacterium mobile</name>
    <name type="common">Heliobacillus mobilis</name>
    <dbReference type="NCBI Taxonomy" id="28064"/>
    <lineage>
        <taxon>Bacteria</taxon>
        <taxon>Bacillati</taxon>
        <taxon>Bacillota</taxon>
        <taxon>Clostridia</taxon>
        <taxon>Eubacteriales</taxon>
        <taxon>Heliobacteriaceae</taxon>
        <taxon>Heliobacterium</taxon>
    </lineage>
</organism>
<dbReference type="SMART" id="SM00559">
    <property type="entry name" value="Ku78"/>
    <property type="match status" value="1"/>
</dbReference>
<dbReference type="Pfam" id="PF02735">
    <property type="entry name" value="Ku"/>
    <property type="match status" value="1"/>
</dbReference>
<dbReference type="AlphaFoldDB" id="A0A6I3SPT7"/>
<dbReference type="HAMAP" id="MF_01875">
    <property type="entry name" value="Prokaryotic_Ku"/>
    <property type="match status" value="1"/>
</dbReference>
<proteinExistence type="inferred from homology"/>
<keyword evidence="3 5" id="KW-0233">DNA recombination</keyword>
<feature type="region of interest" description="Disordered" evidence="6">
    <location>
        <begin position="253"/>
        <end position="273"/>
    </location>
</feature>
<dbReference type="OrthoDB" id="9795084at2"/>
<comment type="caution">
    <text evidence="8">The sequence shown here is derived from an EMBL/GenBank/DDBJ whole genome shotgun (WGS) entry which is preliminary data.</text>
</comment>
<comment type="similarity">
    <text evidence="5">Belongs to the prokaryotic Ku family.</text>
</comment>
<evidence type="ECO:0000256" key="4">
    <source>
        <dbReference type="ARBA" id="ARBA00023204"/>
    </source>
</evidence>
<keyword evidence="1 5" id="KW-0227">DNA damage</keyword>
<evidence type="ECO:0000313" key="8">
    <source>
        <dbReference type="EMBL" id="MTV50277.1"/>
    </source>
</evidence>
<evidence type="ECO:0000256" key="6">
    <source>
        <dbReference type="SAM" id="MobiDB-lite"/>
    </source>
</evidence>
<dbReference type="GO" id="GO:0003690">
    <property type="term" value="F:double-stranded DNA binding"/>
    <property type="evidence" value="ECO:0007669"/>
    <property type="project" value="UniProtKB-UniRule"/>
</dbReference>
<keyword evidence="9" id="KW-1185">Reference proteome</keyword>
<dbReference type="InterPro" id="IPR009187">
    <property type="entry name" value="Prok_Ku"/>
</dbReference>